<evidence type="ECO:0008006" key="4">
    <source>
        <dbReference type="Google" id="ProtNLM"/>
    </source>
</evidence>
<gene>
    <name evidence="2" type="ORF">BA177_12820</name>
</gene>
<dbReference type="AlphaFoldDB" id="A0A193LHH4"/>
<comment type="similarity">
    <text evidence="1">Belongs to the UPF0149 family.</text>
</comment>
<name>A0A193LHH4_9GAMM</name>
<dbReference type="PANTHER" id="PTHR37528:SF1">
    <property type="entry name" value="UPF0149 PROTEIN YGFB"/>
    <property type="match status" value="1"/>
</dbReference>
<dbReference type="InterPro" id="IPR011978">
    <property type="entry name" value="YgfB-like"/>
</dbReference>
<dbReference type="PANTHER" id="PTHR37528">
    <property type="entry name" value="UPF0149 PROTEIN YGFB"/>
    <property type="match status" value="1"/>
</dbReference>
<dbReference type="Proteomes" id="UP000092695">
    <property type="component" value="Chromosome"/>
</dbReference>
<proteinExistence type="inferred from homology"/>
<evidence type="ECO:0000313" key="2">
    <source>
        <dbReference type="EMBL" id="ANO51967.1"/>
    </source>
</evidence>
<dbReference type="EMBL" id="CP016268">
    <property type="protein sequence ID" value="ANO51967.1"/>
    <property type="molecule type" value="Genomic_DNA"/>
</dbReference>
<reference evidence="2 3" key="1">
    <citation type="submission" date="2016-06" db="EMBL/GenBank/DDBJ databases">
        <title>Complete genome sequence of a deep-branching marine Gamma Proteobacterium Woeseia oceani type strain XK5.</title>
        <authorList>
            <person name="Mu D."/>
            <person name="Du Z."/>
        </authorList>
    </citation>
    <scope>NUCLEOTIDE SEQUENCE [LARGE SCALE GENOMIC DNA]</scope>
    <source>
        <strain evidence="2 3">XK5</strain>
    </source>
</reference>
<dbReference type="SUPFAM" id="SSF101327">
    <property type="entry name" value="YgfB-like"/>
    <property type="match status" value="1"/>
</dbReference>
<dbReference type="KEGG" id="woc:BA177_12820"/>
<accession>A0A193LHH4</accession>
<dbReference type="GO" id="GO:0005829">
    <property type="term" value="C:cytosol"/>
    <property type="evidence" value="ECO:0007669"/>
    <property type="project" value="TreeGrafter"/>
</dbReference>
<sequence length="216" mass="23929">MQFRGIMRAQRKLHRRPDRIMEQAIDYDELEAALRRCGSTWEVAQAHGLLCSRLATEGAPAGQAWLDQVLEGVDAGNAARAECEALLIAVHGSSYQQLSERQSAFILMLPDEFAPASTRAEALGHWCEGYLHGLVSGQRNDKVRERLSVEPLADLIKDMLQITRAAADDEGADEETEAAYVELVEYVRVAAQLAFEELADVRDQKRVSGKSPDALH</sequence>
<protein>
    <recommendedName>
        <fullName evidence="4">YecA family protein</fullName>
    </recommendedName>
</protein>
<dbReference type="STRING" id="1548547.BA177_12820"/>
<organism evidence="2 3">
    <name type="scientific">Woeseia oceani</name>
    <dbReference type="NCBI Taxonomy" id="1548547"/>
    <lineage>
        <taxon>Bacteria</taxon>
        <taxon>Pseudomonadati</taxon>
        <taxon>Pseudomonadota</taxon>
        <taxon>Gammaproteobacteria</taxon>
        <taxon>Woeseiales</taxon>
        <taxon>Woeseiaceae</taxon>
        <taxon>Woeseia</taxon>
    </lineage>
</organism>
<dbReference type="Gene3D" id="1.20.120.740">
    <property type="entry name" value="YgfB uncharacterised protein family UPF0149, PF03695"/>
    <property type="match status" value="1"/>
</dbReference>
<evidence type="ECO:0000256" key="1">
    <source>
        <dbReference type="ARBA" id="ARBA00038308"/>
    </source>
</evidence>
<dbReference type="InterPro" id="IPR036255">
    <property type="entry name" value="YgfB-like_sf"/>
</dbReference>
<keyword evidence="3" id="KW-1185">Reference proteome</keyword>
<dbReference type="OrthoDB" id="9783391at2"/>
<evidence type="ECO:0000313" key="3">
    <source>
        <dbReference type="Proteomes" id="UP000092695"/>
    </source>
</evidence>
<dbReference type="Pfam" id="PF03695">
    <property type="entry name" value="UPF0149"/>
    <property type="match status" value="1"/>
</dbReference>